<accession>A0A1D2VCF2</accession>
<evidence type="ECO:0000256" key="2">
    <source>
        <dbReference type="PIRSR" id="PIRSR605511-1"/>
    </source>
</evidence>
<protein>
    <submittedName>
        <fullName evidence="5">SGL-domain-containing protein</fullName>
    </submittedName>
</protein>
<dbReference type="Pfam" id="PF08450">
    <property type="entry name" value="SGL"/>
    <property type="match status" value="1"/>
</dbReference>
<feature type="domain" description="SMP-30/Gluconolactonase/LRE-like region" evidence="4">
    <location>
        <begin position="78"/>
        <end position="350"/>
    </location>
</feature>
<organism evidence="5 6">
    <name type="scientific">Ascoidea rubescens DSM 1968</name>
    <dbReference type="NCBI Taxonomy" id="1344418"/>
    <lineage>
        <taxon>Eukaryota</taxon>
        <taxon>Fungi</taxon>
        <taxon>Dikarya</taxon>
        <taxon>Ascomycota</taxon>
        <taxon>Saccharomycotina</taxon>
        <taxon>Saccharomycetes</taxon>
        <taxon>Ascoideaceae</taxon>
        <taxon>Ascoidea</taxon>
    </lineage>
</organism>
<evidence type="ECO:0000256" key="1">
    <source>
        <dbReference type="ARBA" id="ARBA00008853"/>
    </source>
</evidence>
<feature type="binding site" evidence="3">
    <location>
        <position position="237"/>
    </location>
    <ligand>
        <name>a divalent metal cation</name>
        <dbReference type="ChEBI" id="CHEBI:60240"/>
    </ligand>
</feature>
<feature type="active site" description="Proton donor/acceptor" evidence="2">
    <location>
        <position position="291"/>
    </location>
</feature>
<proteinExistence type="inferred from homology"/>
<dbReference type="Proteomes" id="UP000095038">
    <property type="component" value="Unassembled WGS sequence"/>
</dbReference>
<keyword evidence="6" id="KW-1185">Reference proteome</keyword>
<evidence type="ECO:0000256" key="3">
    <source>
        <dbReference type="PIRSR" id="PIRSR605511-2"/>
    </source>
</evidence>
<comment type="cofactor">
    <cofactor evidence="3">
        <name>Zn(2+)</name>
        <dbReference type="ChEBI" id="CHEBI:29105"/>
    </cofactor>
    <text evidence="3">Binds 1 divalent metal cation per subunit.</text>
</comment>
<dbReference type="RefSeq" id="XP_020045527.1">
    <property type="nucleotide sequence ID" value="XM_020188796.1"/>
</dbReference>
<dbReference type="GO" id="GO:0005509">
    <property type="term" value="F:calcium ion binding"/>
    <property type="evidence" value="ECO:0007669"/>
    <property type="project" value="TreeGrafter"/>
</dbReference>
<evidence type="ECO:0000259" key="4">
    <source>
        <dbReference type="Pfam" id="PF08450"/>
    </source>
</evidence>
<dbReference type="InParanoid" id="A0A1D2VCF2"/>
<evidence type="ECO:0000313" key="5">
    <source>
        <dbReference type="EMBL" id="ODV59220.1"/>
    </source>
</evidence>
<dbReference type="FunCoup" id="A0A1D2VCF2">
    <property type="interactions" value="37"/>
</dbReference>
<keyword evidence="3" id="KW-0479">Metal-binding</keyword>
<dbReference type="OrthoDB" id="423498at2759"/>
<dbReference type="InterPro" id="IPR011042">
    <property type="entry name" value="6-blade_b-propeller_TolB-like"/>
</dbReference>
<comment type="similarity">
    <text evidence="1">Belongs to the SMP-30/CGR1 family.</text>
</comment>
<dbReference type="GO" id="GO:0004341">
    <property type="term" value="F:gluconolactonase activity"/>
    <property type="evidence" value="ECO:0007669"/>
    <property type="project" value="TreeGrafter"/>
</dbReference>
<dbReference type="PRINTS" id="PR01790">
    <property type="entry name" value="SMP30FAMILY"/>
</dbReference>
<dbReference type="AlphaFoldDB" id="A0A1D2VCF2"/>
<feature type="binding site" evidence="3">
    <location>
        <position position="203"/>
    </location>
    <ligand>
        <name>substrate</name>
    </ligand>
</feature>
<feature type="binding site" evidence="3">
    <location>
        <position position="183"/>
    </location>
    <ligand>
        <name>substrate</name>
    </ligand>
</feature>
<dbReference type="PANTHER" id="PTHR10907:SF47">
    <property type="entry name" value="REGUCALCIN"/>
    <property type="match status" value="1"/>
</dbReference>
<gene>
    <name evidence="5" type="ORF">ASCRUDRAFT_113814</name>
</gene>
<evidence type="ECO:0000313" key="6">
    <source>
        <dbReference type="Proteomes" id="UP000095038"/>
    </source>
</evidence>
<feature type="binding site" evidence="3">
    <location>
        <position position="185"/>
    </location>
    <ligand>
        <name>substrate</name>
    </ligand>
</feature>
<dbReference type="SUPFAM" id="SSF63829">
    <property type="entry name" value="Calcium-dependent phosphotriesterase"/>
    <property type="match status" value="1"/>
</dbReference>
<dbReference type="InterPro" id="IPR005511">
    <property type="entry name" value="SMP-30"/>
</dbReference>
<dbReference type="STRING" id="1344418.A0A1D2VCF2"/>
<keyword evidence="3" id="KW-0862">Zinc</keyword>
<name>A0A1D2VCF2_9ASCO</name>
<dbReference type="Gene3D" id="2.120.10.30">
    <property type="entry name" value="TolB, C-terminal domain"/>
    <property type="match status" value="1"/>
</dbReference>
<reference evidence="6" key="1">
    <citation type="submission" date="2016-05" db="EMBL/GenBank/DDBJ databases">
        <title>Comparative genomics of biotechnologically important yeasts.</title>
        <authorList>
            <consortium name="DOE Joint Genome Institute"/>
            <person name="Riley R."/>
            <person name="Haridas S."/>
            <person name="Wolfe K.H."/>
            <person name="Lopes M.R."/>
            <person name="Hittinger C.T."/>
            <person name="Goker M."/>
            <person name="Salamov A."/>
            <person name="Wisecaver J."/>
            <person name="Long T.M."/>
            <person name="Aerts A.L."/>
            <person name="Barry K."/>
            <person name="Choi C."/>
            <person name="Clum A."/>
            <person name="Coughlan A.Y."/>
            <person name="Deshpande S."/>
            <person name="Douglass A.P."/>
            <person name="Hanson S.J."/>
            <person name="Klenk H.-P."/>
            <person name="Labutti K."/>
            <person name="Lapidus A."/>
            <person name="Lindquist E."/>
            <person name="Lipzen A."/>
            <person name="Meier-Kolthoff J.P."/>
            <person name="Ohm R.A."/>
            <person name="Otillar R.P."/>
            <person name="Pangilinan J."/>
            <person name="Peng Y."/>
            <person name="Rokas A."/>
            <person name="Rosa C.A."/>
            <person name="Scheuner C."/>
            <person name="Sibirny A.A."/>
            <person name="Slot J.C."/>
            <person name="Stielow J.B."/>
            <person name="Sun H."/>
            <person name="Kurtzman C.P."/>
            <person name="Blackwell M."/>
            <person name="Grigoriev I.V."/>
            <person name="Jeffries T.W."/>
        </authorList>
    </citation>
    <scope>NUCLEOTIDE SEQUENCE [LARGE SCALE GENOMIC DNA]</scope>
    <source>
        <strain evidence="6">DSM 1968</strain>
    </source>
</reference>
<dbReference type="PANTHER" id="PTHR10907">
    <property type="entry name" value="REGUCALCIN"/>
    <property type="match status" value="1"/>
</dbReference>
<dbReference type="GeneID" id="30962432"/>
<feature type="binding site" evidence="3">
    <location>
        <position position="291"/>
    </location>
    <ligand>
        <name>a divalent metal cation</name>
        <dbReference type="ChEBI" id="CHEBI:60240"/>
    </ligand>
</feature>
<dbReference type="InterPro" id="IPR013658">
    <property type="entry name" value="SGL"/>
</dbReference>
<sequence length="400" mass="45614">MEFKPASKLQKAVRKYVTYPLFLAKLGVNLVIDRLAVYLLELLKKDQVLKQNKGFLYLKKIDQQLFPSLFFHFKDQALGESINYNPANNSLIWVDGFTGEIHRLFLPANSSEVDEFTQDQLDQIAQSHEHFNVEERIGSVALTADNDILMACCNHSMGIINFKDKSYKNVIPLLTKEEAKYLRMNDGIVDPNGNFWVGTIDIDWGIPSIANSNNFLFFINAKTLKATKVFDNITMSNGMAFSKDLTKFFHTDTLIFKIFKYDYDQATNKISNKSLFIDISKYYPGKLVAPDGIWISEDDELFVAIWGSNEVARFNKFGKLIKTYHNDQTANVSCPILGGKNGNELYITTVVPHLDFVNDPEPNPYDGALYRIKLEDSVKGQKKFIWGGPVDPNEYPNQSY</sequence>
<dbReference type="EMBL" id="KV454487">
    <property type="protein sequence ID" value="ODV59220.1"/>
    <property type="molecule type" value="Genomic_DNA"/>
</dbReference>
<feature type="binding site" evidence="3">
    <location>
        <position position="80"/>
    </location>
    <ligand>
        <name>a divalent metal cation</name>
        <dbReference type="ChEBI" id="CHEBI:60240"/>
    </ligand>
</feature>